<dbReference type="AlphaFoldDB" id="A0A0D0FAZ3"/>
<name>A0A0D0FAZ3_9SPHI</name>
<dbReference type="Gene3D" id="3.10.450.50">
    <property type="match status" value="1"/>
</dbReference>
<proteinExistence type="predicted"/>
<sequence length="126" mass="14537">METEKTAIEKLFFDYQDALNTSNVNKVLSLYTKDGVFMPTGGPSAIGREQVKGSYEFVFKAIELKLKFQIDEIVIIDEKYAFARTISRGTQVLRETGVKEPEEGRELFILQKEDGQWKIARYIFNK</sequence>
<evidence type="ECO:0000313" key="3">
    <source>
        <dbReference type="Proteomes" id="UP000032049"/>
    </source>
</evidence>
<dbReference type="EMBL" id="JXRA01000003">
    <property type="protein sequence ID" value="KIO79003.1"/>
    <property type="molecule type" value="Genomic_DNA"/>
</dbReference>
<dbReference type="STRING" id="1503925.TH53_00440"/>
<evidence type="ECO:0000259" key="1">
    <source>
        <dbReference type="Pfam" id="PF14534"/>
    </source>
</evidence>
<accession>A0A0D0FAZ3</accession>
<dbReference type="InterPro" id="IPR027843">
    <property type="entry name" value="DUF4440"/>
</dbReference>
<comment type="caution">
    <text evidence="2">The sequence shown here is derived from an EMBL/GenBank/DDBJ whole genome shotgun (WGS) entry which is preliminary data.</text>
</comment>
<keyword evidence="3" id="KW-1185">Reference proteome</keyword>
<organism evidence="2 3">
    <name type="scientific">Pedobacter lusitanus</name>
    <dbReference type="NCBI Taxonomy" id="1503925"/>
    <lineage>
        <taxon>Bacteria</taxon>
        <taxon>Pseudomonadati</taxon>
        <taxon>Bacteroidota</taxon>
        <taxon>Sphingobacteriia</taxon>
        <taxon>Sphingobacteriales</taxon>
        <taxon>Sphingobacteriaceae</taxon>
        <taxon>Pedobacter</taxon>
    </lineage>
</organism>
<feature type="domain" description="DUF4440" evidence="1">
    <location>
        <begin position="8"/>
        <end position="119"/>
    </location>
</feature>
<protein>
    <recommendedName>
        <fullName evidence="1">DUF4440 domain-containing protein</fullName>
    </recommendedName>
</protein>
<dbReference type="CDD" id="cd00531">
    <property type="entry name" value="NTF2_like"/>
    <property type="match status" value="1"/>
</dbReference>
<gene>
    <name evidence="2" type="ORF">TH53_00440</name>
</gene>
<dbReference type="SUPFAM" id="SSF54427">
    <property type="entry name" value="NTF2-like"/>
    <property type="match status" value="1"/>
</dbReference>
<dbReference type="InterPro" id="IPR011944">
    <property type="entry name" value="Steroid_delta5-4_isomerase"/>
</dbReference>
<dbReference type="InterPro" id="IPR032710">
    <property type="entry name" value="NTF2-like_dom_sf"/>
</dbReference>
<dbReference type="Pfam" id="PF14534">
    <property type="entry name" value="DUF4440"/>
    <property type="match status" value="1"/>
</dbReference>
<evidence type="ECO:0000313" key="2">
    <source>
        <dbReference type="EMBL" id="KIO79003.1"/>
    </source>
</evidence>
<reference evidence="2 3" key="1">
    <citation type="submission" date="2015-01" db="EMBL/GenBank/DDBJ databases">
        <title>Draft genome sequence of Pedobacter sp. NL19 isolated from sludge of an effluent treatment pond in an abandoned uranium mine.</title>
        <authorList>
            <person name="Santos T."/>
            <person name="Caetano T."/>
            <person name="Covas C."/>
            <person name="Cruz A."/>
            <person name="Mendo S."/>
        </authorList>
    </citation>
    <scope>NUCLEOTIDE SEQUENCE [LARGE SCALE GENOMIC DNA]</scope>
    <source>
        <strain evidence="2 3">NL19</strain>
    </source>
</reference>
<dbReference type="Proteomes" id="UP000032049">
    <property type="component" value="Unassembled WGS sequence"/>
</dbReference>
<dbReference type="NCBIfam" id="TIGR02246">
    <property type="entry name" value="SgcJ/EcaC family oxidoreductase"/>
    <property type="match status" value="1"/>
</dbReference>